<evidence type="ECO:0000313" key="11">
    <source>
        <dbReference type="EMBL" id="KGX88579.1"/>
    </source>
</evidence>
<feature type="transmembrane region" description="Helical" evidence="9">
    <location>
        <begin position="186"/>
        <end position="206"/>
    </location>
</feature>
<keyword evidence="5 9" id="KW-1133">Transmembrane helix</keyword>
<evidence type="ECO:0000256" key="1">
    <source>
        <dbReference type="ARBA" id="ARBA00004651"/>
    </source>
</evidence>
<evidence type="ECO:0000256" key="7">
    <source>
        <dbReference type="RuleBase" id="RU003376"/>
    </source>
</evidence>
<evidence type="ECO:0000256" key="3">
    <source>
        <dbReference type="ARBA" id="ARBA00022475"/>
    </source>
</evidence>
<feature type="transmembrane region" description="Helical" evidence="9">
    <location>
        <begin position="30"/>
        <end position="51"/>
    </location>
</feature>
<dbReference type="Proteomes" id="UP000030401">
    <property type="component" value="Unassembled WGS sequence"/>
</dbReference>
<evidence type="ECO:0000256" key="9">
    <source>
        <dbReference type="SAM" id="Phobius"/>
    </source>
</evidence>
<sequence length="209" mass="23766">MSAEELKQLKPGQGPHEPEKATLEGKNKFLGFWFFLGGETVLFASLFGTYLALKNSNLDGPSTQELFGLELVFIMTMILLTSSLTSVYAMYHMKNYDFKKMMIWLGITVLLGLSFLSLEVYEFYEYVMHDGHTFTSSAFGSAFYTLVGTHGAHVIFGLCWITSLMIRNAKRGLNLYNAPKFYVASLYWHFIDVVWVFIFTVVYLMGKVG</sequence>
<comment type="caution">
    <text evidence="11">The sequence shown here is derived from an EMBL/GenBank/DDBJ whole genome shotgun (WGS) entry which is preliminary data.</text>
</comment>
<keyword evidence="6 9" id="KW-0472">Membrane</keyword>
<accession>A0A0A5G982</accession>
<comment type="subcellular location">
    <subcellularLocation>
        <location evidence="1 7">Cell membrane</location>
        <topology evidence="1 7">Multi-pass membrane protein</topology>
    </subcellularLocation>
</comment>
<evidence type="ECO:0000256" key="5">
    <source>
        <dbReference type="ARBA" id="ARBA00022989"/>
    </source>
</evidence>
<dbReference type="InterPro" id="IPR000298">
    <property type="entry name" value="Cyt_c_oxidase-like_su3"/>
</dbReference>
<dbReference type="PANTHER" id="PTHR11403">
    <property type="entry name" value="CYTOCHROME C OXIDASE SUBUNIT III"/>
    <property type="match status" value="1"/>
</dbReference>
<dbReference type="RefSeq" id="WP_036832256.1">
    <property type="nucleotide sequence ID" value="NZ_AVPG01000002.1"/>
</dbReference>
<proteinExistence type="inferred from homology"/>
<feature type="domain" description="Heme-copper oxidase subunit III family profile" evidence="10">
    <location>
        <begin position="30"/>
        <end position="207"/>
    </location>
</feature>
<dbReference type="InterPro" id="IPR033946">
    <property type="entry name" value="Ubiquinol_oxase_su3_dom"/>
</dbReference>
<dbReference type="GO" id="GO:0004129">
    <property type="term" value="F:cytochrome-c oxidase activity"/>
    <property type="evidence" value="ECO:0007669"/>
    <property type="project" value="InterPro"/>
</dbReference>
<feature type="transmembrane region" description="Helical" evidence="9">
    <location>
        <begin position="141"/>
        <end position="166"/>
    </location>
</feature>
<dbReference type="Gene3D" id="1.20.120.80">
    <property type="entry name" value="Cytochrome c oxidase, subunit III, four-helix bundle"/>
    <property type="match status" value="1"/>
</dbReference>
<dbReference type="AlphaFoldDB" id="A0A0A5G982"/>
<evidence type="ECO:0000256" key="2">
    <source>
        <dbReference type="ARBA" id="ARBA00010581"/>
    </source>
</evidence>
<name>A0A0A5G982_9BACI</name>
<dbReference type="FunFam" id="1.20.120.80:FF:000001">
    <property type="entry name" value="Cytochrome (Ubi)quinol oxidase subunit III"/>
    <property type="match status" value="1"/>
</dbReference>
<feature type="region of interest" description="Disordered" evidence="8">
    <location>
        <begin position="1"/>
        <end position="20"/>
    </location>
</feature>
<dbReference type="OrthoDB" id="9810850at2"/>
<protein>
    <submittedName>
        <fullName evidence="11">Cytochrome B oxidoreductase</fullName>
    </submittedName>
</protein>
<evidence type="ECO:0000313" key="12">
    <source>
        <dbReference type="Proteomes" id="UP000030401"/>
    </source>
</evidence>
<gene>
    <name evidence="11" type="ORF">N784_07870</name>
</gene>
<feature type="transmembrane region" description="Helical" evidence="9">
    <location>
        <begin position="103"/>
        <end position="121"/>
    </location>
</feature>
<keyword evidence="4 7" id="KW-0812">Transmembrane</keyword>
<dbReference type="Pfam" id="PF00510">
    <property type="entry name" value="COX3"/>
    <property type="match status" value="1"/>
</dbReference>
<dbReference type="InterPro" id="IPR035973">
    <property type="entry name" value="Cyt_c_oxidase_su3-like_sf"/>
</dbReference>
<dbReference type="PROSITE" id="PS50253">
    <property type="entry name" value="COX3"/>
    <property type="match status" value="1"/>
</dbReference>
<dbReference type="CDD" id="cd02863">
    <property type="entry name" value="Ubiquinol_oxidase_III"/>
    <property type="match status" value="1"/>
</dbReference>
<evidence type="ECO:0000259" key="10">
    <source>
        <dbReference type="PROSITE" id="PS50253"/>
    </source>
</evidence>
<evidence type="ECO:0000256" key="8">
    <source>
        <dbReference type="SAM" id="MobiDB-lite"/>
    </source>
</evidence>
<organism evidence="11 12">
    <name type="scientific">Pontibacillus litoralis JSM 072002</name>
    <dbReference type="NCBI Taxonomy" id="1385512"/>
    <lineage>
        <taxon>Bacteria</taxon>
        <taxon>Bacillati</taxon>
        <taxon>Bacillota</taxon>
        <taxon>Bacilli</taxon>
        <taxon>Bacillales</taxon>
        <taxon>Bacillaceae</taxon>
        <taxon>Pontibacillus</taxon>
    </lineage>
</organism>
<reference evidence="11 12" key="1">
    <citation type="submission" date="2013-08" db="EMBL/GenBank/DDBJ databases">
        <authorList>
            <person name="Huang J."/>
            <person name="Wang G."/>
        </authorList>
    </citation>
    <scope>NUCLEOTIDE SEQUENCE [LARGE SCALE GENOMIC DNA]</scope>
    <source>
        <strain evidence="11 12">JSM 072002</strain>
    </source>
</reference>
<keyword evidence="12" id="KW-1185">Reference proteome</keyword>
<keyword evidence="3" id="KW-1003">Cell membrane</keyword>
<dbReference type="InterPro" id="IPR013833">
    <property type="entry name" value="Cyt_c_oxidase_su3_a-hlx"/>
</dbReference>
<dbReference type="InterPro" id="IPR024791">
    <property type="entry name" value="Cyt_c/ubiquinol_Oxase_su3"/>
</dbReference>
<dbReference type="EMBL" id="AVPG01000002">
    <property type="protein sequence ID" value="KGX88579.1"/>
    <property type="molecule type" value="Genomic_DNA"/>
</dbReference>
<dbReference type="GO" id="GO:0019646">
    <property type="term" value="P:aerobic electron transport chain"/>
    <property type="evidence" value="ECO:0007669"/>
    <property type="project" value="InterPro"/>
</dbReference>
<evidence type="ECO:0000256" key="6">
    <source>
        <dbReference type="ARBA" id="ARBA00023136"/>
    </source>
</evidence>
<dbReference type="PANTHER" id="PTHR11403:SF9">
    <property type="entry name" value="CYTOCHROME C OXIDASE SUBUNIT 3"/>
    <property type="match status" value="1"/>
</dbReference>
<dbReference type="STRING" id="1385512.N784_07870"/>
<dbReference type="eggNOG" id="COG1845">
    <property type="taxonomic scope" value="Bacteria"/>
</dbReference>
<comment type="similarity">
    <text evidence="2 7">Belongs to the cytochrome c oxidase subunit 3 family.</text>
</comment>
<feature type="transmembrane region" description="Helical" evidence="9">
    <location>
        <begin position="71"/>
        <end position="91"/>
    </location>
</feature>
<dbReference type="SUPFAM" id="SSF81452">
    <property type="entry name" value="Cytochrome c oxidase subunit III-like"/>
    <property type="match status" value="1"/>
</dbReference>
<dbReference type="GO" id="GO:0005886">
    <property type="term" value="C:plasma membrane"/>
    <property type="evidence" value="ECO:0007669"/>
    <property type="project" value="UniProtKB-SubCell"/>
</dbReference>
<evidence type="ECO:0000256" key="4">
    <source>
        <dbReference type="ARBA" id="ARBA00022692"/>
    </source>
</evidence>